<dbReference type="EC" id="2.7.1.26" evidence="1"/>
<keyword evidence="5" id="KW-0547">Nucleotide-binding</keyword>
<evidence type="ECO:0000256" key="7">
    <source>
        <dbReference type="ARBA" id="ARBA00047880"/>
    </source>
</evidence>
<dbReference type="EMBL" id="BMKB01000002">
    <property type="protein sequence ID" value="GGA43075.1"/>
    <property type="molecule type" value="Genomic_DNA"/>
</dbReference>
<evidence type="ECO:0000256" key="1">
    <source>
        <dbReference type="ARBA" id="ARBA00012105"/>
    </source>
</evidence>
<evidence type="ECO:0000313" key="10">
    <source>
        <dbReference type="Proteomes" id="UP000596977"/>
    </source>
</evidence>
<comment type="caution">
    <text evidence="9">The sequence shown here is derived from an EMBL/GenBank/DDBJ whole genome shotgun (WGS) entry which is preliminary data.</text>
</comment>
<dbReference type="AlphaFoldDB" id="A0A916R830"/>
<gene>
    <name evidence="9" type="ORF">GCM10011499_10790</name>
</gene>
<dbReference type="InterPro" id="IPR023468">
    <property type="entry name" value="Riboflavin_kinase"/>
</dbReference>
<dbReference type="InterPro" id="IPR023465">
    <property type="entry name" value="Riboflavin_kinase_dom_sf"/>
</dbReference>
<evidence type="ECO:0000256" key="5">
    <source>
        <dbReference type="ARBA" id="ARBA00022741"/>
    </source>
</evidence>
<dbReference type="GO" id="GO:0005524">
    <property type="term" value="F:ATP binding"/>
    <property type="evidence" value="ECO:0007669"/>
    <property type="project" value="UniProtKB-KW"/>
</dbReference>
<accession>A0A916R830</accession>
<dbReference type="PANTHER" id="PTHR22749">
    <property type="entry name" value="RIBOFLAVIN KINASE/FMN ADENYLYLTRANSFERASE"/>
    <property type="match status" value="1"/>
</dbReference>
<dbReference type="InterPro" id="IPR015865">
    <property type="entry name" value="Riboflavin_kinase_bac/euk"/>
</dbReference>
<keyword evidence="4" id="KW-0808">Transferase</keyword>
<dbReference type="Pfam" id="PF01687">
    <property type="entry name" value="Flavokinase"/>
    <property type="match status" value="1"/>
</dbReference>
<keyword evidence="6" id="KW-0067">ATP-binding</keyword>
<dbReference type="Gene3D" id="2.40.30.30">
    <property type="entry name" value="Riboflavin kinase-like"/>
    <property type="match status" value="1"/>
</dbReference>
<dbReference type="SMART" id="SM00904">
    <property type="entry name" value="Flavokinase"/>
    <property type="match status" value="1"/>
</dbReference>
<keyword evidence="3" id="KW-0288">FMN</keyword>
<evidence type="ECO:0000256" key="3">
    <source>
        <dbReference type="ARBA" id="ARBA00022643"/>
    </source>
</evidence>
<dbReference type="GO" id="GO:0009398">
    <property type="term" value="P:FMN biosynthetic process"/>
    <property type="evidence" value="ECO:0007669"/>
    <property type="project" value="TreeGrafter"/>
</dbReference>
<comment type="catalytic activity">
    <reaction evidence="7">
        <text>riboflavin + ATP = FMN + ADP + H(+)</text>
        <dbReference type="Rhea" id="RHEA:14357"/>
        <dbReference type="ChEBI" id="CHEBI:15378"/>
        <dbReference type="ChEBI" id="CHEBI:30616"/>
        <dbReference type="ChEBI" id="CHEBI:57986"/>
        <dbReference type="ChEBI" id="CHEBI:58210"/>
        <dbReference type="ChEBI" id="CHEBI:456216"/>
        <dbReference type="EC" id="2.7.1.26"/>
    </reaction>
</comment>
<dbReference type="GO" id="GO:0009231">
    <property type="term" value="P:riboflavin biosynthetic process"/>
    <property type="evidence" value="ECO:0007669"/>
    <property type="project" value="InterPro"/>
</dbReference>
<dbReference type="GO" id="GO:0008531">
    <property type="term" value="F:riboflavin kinase activity"/>
    <property type="evidence" value="ECO:0007669"/>
    <property type="project" value="UniProtKB-EC"/>
</dbReference>
<evidence type="ECO:0000259" key="8">
    <source>
        <dbReference type="SMART" id="SM00904"/>
    </source>
</evidence>
<sequence>MCADAMCLTLEGVVTSGHGRGRILGFPTANLAISVDSDTPVDGIYACFVNIPPEPIMRPATMSVGYNPTFHDVVGRQYEVFIHDLDRNIYGDRVRVKIVERLRDIIAFPNVEALVEQSARDIEMSQEILALVTHFDPASDDF</sequence>
<dbReference type="Proteomes" id="UP000596977">
    <property type="component" value="Unassembled WGS sequence"/>
</dbReference>
<evidence type="ECO:0000313" key="9">
    <source>
        <dbReference type="EMBL" id="GGA43075.1"/>
    </source>
</evidence>
<reference evidence="9 10" key="1">
    <citation type="journal article" date="2014" name="Int. J. Syst. Evol. Microbiol.">
        <title>Complete genome sequence of Corynebacterium casei LMG S-19264T (=DSM 44701T), isolated from a smear-ripened cheese.</title>
        <authorList>
            <consortium name="US DOE Joint Genome Institute (JGI-PGF)"/>
            <person name="Walter F."/>
            <person name="Albersmeier A."/>
            <person name="Kalinowski J."/>
            <person name="Ruckert C."/>
        </authorList>
    </citation>
    <scope>NUCLEOTIDE SEQUENCE [LARGE SCALE GENOMIC DNA]</scope>
    <source>
        <strain evidence="9 10">CGMCC 1.15896</strain>
    </source>
</reference>
<organism evidence="9 10">
    <name type="scientific">Pelagibacterium lentulum</name>
    <dbReference type="NCBI Taxonomy" id="2029865"/>
    <lineage>
        <taxon>Bacteria</taxon>
        <taxon>Pseudomonadati</taxon>
        <taxon>Pseudomonadota</taxon>
        <taxon>Alphaproteobacteria</taxon>
        <taxon>Hyphomicrobiales</taxon>
        <taxon>Devosiaceae</taxon>
        <taxon>Pelagibacterium</taxon>
    </lineage>
</organism>
<name>A0A916R830_9HYPH</name>
<protein>
    <recommendedName>
        <fullName evidence="1">riboflavin kinase</fullName>
        <ecNumber evidence="1">2.7.1.26</ecNumber>
    </recommendedName>
</protein>
<dbReference type="RefSeq" id="WP_127072576.1">
    <property type="nucleotide sequence ID" value="NZ_RZMW01000035.1"/>
</dbReference>
<feature type="domain" description="Riboflavin kinase" evidence="8">
    <location>
        <begin position="7"/>
        <end position="130"/>
    </location>
</feature>
<dbReference type="SUPFAM" id="SSF82114">
    <property type="entry name" value="Riboflavin kinase-like"/>
    <property type="match status" value="1"/>
</dbReference>
<evidence type="ECO:0000256" key="2">
    <source>
        <dbReference type="ARBA" id="ARBA00022630"/>
    </source>
</evidence>
<proteinExistence type="predicted"/>
<dbReference type="PANTHER" id="PTHR22749:SF6">
    <property type="entry name" value="RIBOFLAVIN KINASE"/>
    <property type="match status" value="1"/>
</dbReference>
<keyword evidence="2" id="KW-0285">Flavoprotein</keyword>
<evidence type="ECO:0000256" key="4">
    <source>
        <dbReference type="ARBA" id="ARBA00022679"/>
    </source>
</evidence>
<dbReference type="OrthoDB" id="9803667at2"/>
<evidence type="ECO:0000256" key="6">
    <source>
        <dbReference type="ARBA" id="ARBA00022840"/>
    </source>
</evidence>
<keyword evidence="10" id="KW-1185">Reference proteome</keyword>